<evidence type="ECO:0000256" key="3">
    <source>
        <dbReference type="ARBA" id="ARBA00022801"/>
    </source>
</evidence>
<dbReference type="InterPro" id="IPR050430">
    <property type="entry name" value="Peptidase_S1"/>
</dbReference>
<organism evidence="7 8">
    <name type="scientific">Pyrocoelia pectoralis</name>
    <dbReference type="NCBI Taxonomy" id="417401"/>
    <lineage>
        <taxon>Eukaryota</taxon>
        <taxon>Metazoa</taxon>
        <taxon>Ecdysozoa</taxon>
        <taxon>Arthropoda</taxon>
        <taxon>Hexapoda</taxon>
        <taxon>Insecta</taxon>
        <taxon>Pterygota</taxon>
        <taxon>Neoptera</taxon>
        <taxon>Endopterygota</taxon>
        <taxon>Coleoptera</taxon>
        <taxon>Polyphaga</taxon>
        <taxon>Elateriformia</taxon>
        <taxon>Elateroidea</taxon>
        <taxon>Lampyridae</taxon>
        <taxon>Lampyrinae</taxon>
        <taxon>Pyrocoelia</taxon>
    </lineage>
</organism>
<name>A0AAN7V4C4_9COLE</name>
<dbReference type="Gene3D" id="2.40.10.10">
    <property type="entry name" value="Trypsin-like serine proteases"/>
    <property type="match status" value="1"/>
</dbReference>
<dbReference type="InterPro" id="IPR043504">
    <property type="entry name" value="Peptidase_S1_PA_chymotrypsin"/>
</dbReference>
<dbReference type="FunFam" id="2.40.10.10:FF:000068">
    <property type="entry name" value="transmembrane protease serine 2"/>
    <property type="match status" value="1"/>
</dbReference>
<dbReference type="GO" id="GO:0004252">
    <property type="term" value="F:serine-type endopeptidase activity"/>
    <property type="evidence" value="ECO:0007669"/>
    <property type="project" value="InterPro"/>
</dbReference>
<proteinExistence type="inferred from homology"/>
<comment type="similarity">
    <text evidence="1">Belongs to the peptidase S1 family.</text>
</comment>
<accession>A0AAN7V4C4</accession>
<dbReference type="PROSITE" id="PS50240">
    <property type="entry name" value="TRYPSIN_DOM"/>
    <property type="match status" value="1"/>
</dbReference>
<sequence>MTNPKIYGRIIDGVDAKIEHYPYQVSLHRNGAYICGGSIIGGKIILTAAHCTLFHSGISVSVRYGSSFVNQGGAIIEVSMLYEHVRYNPQTNDYDISLLRLDRNMQLLSPQAEIVNLVPSKTPEGGRSAEVTGWGCIEESGPTSEKLQVLEVQEVDRDACNKVRANFSKFNP</sequence>
<dbReference type="InterPro" id="IPR009003">
    <property type="entry name" value="Peptidase_S1_PA"/>
</dbReference>
<dbReference type="Proteomes" id="UP001329430">
    <property type="component" value="Chromosome 10"/>
</dbReference>
<dbReference type="InterPro" id="IPR001254">
    <property type="entry name" value="Trypsin_dom"/>
</dbReference>
<dbReference type="SMART" id="SM00020">
    <property type="entry name" value="Tryp_SPc"/>
    <property type="match status" value="1"/>
</dbReference>
<keyword evidence="2" id="KW-0645">Protease</keyword>
<feature type="domain" description="Peptidase S1" evidence="6">
    <location>
        <begin position="10"/>
        <end position="172"/>
    </location>
</feature>
<keyword evidence="4" id="KW-0720">Serine protease</keyword>
<dbReference type="Pfam" id="PF00089">
    <property type="entry name" value="Trypsin"/>
    <property type="match status" value="1"/>
</dbReference>
<dbReference type="PANTHER" id="PTHR24276">
    <property type="entry name" value="POLYSERASE-RELATED"/>
    <property type="match status" value="1"/>
</dbReference>
<dbReference type="InterPro" id="IPR001314">
    <property type="entry name" value="Peptidase_S1A"/>
</dbReference>
<evidence type="ECO:0000256" key="2">
    <source>
        <dbReference type="ARBA" id="ARBA00022670"/>
    </source>
</evidence>
<dbReference type="EMBL" id="JAVRBK010000010">
    <property type="protein sequence ID" value="KAK5638846.1"/>
    <property type="molecule type" value="Genomic_DNA"/>
</dbReference>
<dbReference type="PROSITE" id="PS00134">
    <property type="entry name" value="TRYPSIN_HIS"/>
    <property type="match status" value="1"/>
</dbReference>
<gene>
    <name evidence="7" type="ORF">RI129_013141</name>
</gene>
<evidence type="ECO:0000256" key="5">
    <source>
        <dbReference type="ARBA" id="ARBA00023157"/>
    </source>
</evidence>
<dbReference type="PANTHER" id="PTHR24276:SF91">
    <property type="entry name" value="AT26814P-RELATED"/>
    <property type="match status" value="1"/>
</dbReference>
<reference evidence="7 8" key="1">
    <citation type="journal article" date="2024" name="Insects">
        <title>An Improved Chromosome-Level Genome Assembly of the Firefly Pyrocoelia pectoralis.</title>
        <authorList>
            <person name="Fu X."/>
            <person name="Meyer-Rochow V.B."/>
            <person name="Ballantyne L."/>
            <person name="Zhu X."/>
        </authorList>
    </citation>
    <scope>NUCLEOTIDE SEQUENCE [LARGE SCALE GENOMIC DNA]</scope>
    <source>
        <strain evidence="7">XCY_ONT2</strain>
    </source>
</reference>
<evidence type="ECO:0000313" key="8">
    <source>
        <dbReference type="Proteomes" id="UP001329430"/>
    </source>
</evidence>
<keyword evidence="3" id="KW-0378">Hydrolase</keyword>
<dbReference type="InterPro" id="IPR018114">
    <property type="entry name" value="TRYPSIN_HIS"/>
</dbReference>
<keyword evidence="8" id="KW-1185">Reference proteome</keyword>
<evidence type="ECO:0000313" key="7">
    <source>
        <dbReference type="EMBL" id="KAK5638846.1"/>
    </source>
</evidence>
<evidence type="ECO:0000256" key="1">
    <source>
        <dbReference type="ARBA" id="ARBA00007664"/>
    </source>
</evidence>
<dbReference type="AlphaFoldDB" id="A0AAN7V4C4"/>
<evidence type="ECO:0000259" key="6">
    <source>
        <dbReference type="PROSITE" id="PS50240"/>
    </source>
</evidence>
<dbReference type="PRINTS" id="PR00722">
    <property type="entry name" value="CHYMOTRYPSIN"/>
</dbReference>
<protein>
    <recommendedName>
        <fullName evidence="6">Peptidase S1 domain-containing protein</fullName>
    </recommendedName>
</protein>
<evidence type="ECO:0000256" key="4">
    <source>
        <dbReference type="ARBA" id="ARBA00022825"/>
    </source>
</evidence>
<comment type="caution">
    <text evidence="7">The sequence shown here is derived from an EMBL/GenBank/DDBJ whole genome shotgun (WGS) entry which is preliminary data.</text>
</comment>
<dbReference type="SUPFAM" id="SSF50494">
    <property type="entry name" value="Trypsin-like serine proteases"/>
    <property type="match status" value="1"/>
</dbReference>
<dbReference type="GO" id="GO:0006508">
    <property type="term" value="P:proteolysis"/>
    <property type="evidence" value="ECO:0007669"/>
    <property type="project" value="UniProtKB-KW"/>
</dbReference>
<keyword evidence="5" id="KW-1015">Disulfide bond</keyword>